<sequence length="450" mass="49860">MSCSIKRTSSTSYRSGGAGGAGGGGGGRSSSVSCRRYASSVIGGGSYGGGACSAGYGGGMSAGSLAGGFGGGLAGGFGGGFAGGFGAGGDILLSGNEKVTMQNLNDRLAAYLDKVRRLEEENAQLEHHIREWYRKQAPSGSKDYSPYYQTIEQLQNQIISATVDNNKLLLDIDNSKMTADDFRMKYENELVIRQTVEADINGLRNLLDDLTLVRSSLESELESLKDELIALKRNHEEELRQLQSQTGGDVSVEVNAAPGEDLTKILNDLRNEYEQLIEKNRREVDVFGVRLLQIEEVNQQVTSSSQDIQTSSHQLTELRREMQNLEIELQAQLSTVRGKNSLENSLAETESRYGCLLQQIQGQINSVEEELASIRCEMESQNQEYKMLLGIKTRLEQEIAQYRALLQEGQQDIVYVFSFQIYGHKFYHNLFSFETHRRQSRMFFQSVVEV</sequence>
<accession>A0A8C8B609</accession>
<keyword evidence="3 4" id="KW-0175">Coiled coil</keyword>
<dbReference type="InterPro" id="IPR039008">
    <property type="entry name" value="IF_rod_dom"/>
</dbReference>
<dbReference type="FunFam" id="1.20.5.170:FF:000002">
    <property type="entry name" value="Type I keratin KA11"/>
    <property type="match status" value="1"/>
</dbReference>
<evidence type="ECO:0000256" key="2">
    <source>
        <dbReference type="ARBA" id="ARBA00022754"/>
    </source>
</evidence>
<dbReference type="SUPFAM" id="SSF64593">
    <property type="entry name" value="Intermediate filament protein, coiled coil region"/>
    <property type="match status" value="2"/>
</dbReference>
<keyword evidence="1" id="KW-0416">Keratin</keyword>
<feature type="domain" description="IF rod" evidence="6">
    <location>
        <begin position="97"/>
        <end position="413"/>
    </location>
</feature>
<dbReference type="Gene3D" id="1.20.5.170">
    <property type="match status" value="1"/>
</dbReference>
<organism evidence="7 8">
    <name type="scientific">Otus sunia</name>
    <name type="common">Oriental scops-owl</name>
    <dbReference type="NCBI Taxonomy" id="257818"/>
    <lineage>
        <taxon>Eukaryota</taxon>
        <taxon>Metazoa</taxon>
        <taxon>Chordata</taxon>
        <taxon>Craniata</taxon>
        <taxon>Vertebrata</taxon>
        <taxon>Euteleostomi</taxon>
        <taxon>Archelosauria</taxon>
        <taxon>Archosauria</taxon>
        <taxon>Dinosauria</taxon>
        <taxon>Saurischia</taxon>
        <taxon>Theropoda</taxon>
        <taxon>Coelurosauria</taxon>
        <taxon>Aves</taxon>
        <taxon>Neognathae</taxon>
        <taxon>Neoaves</taxon>
        <taxon>Telluraves</taxon>
        <taxon>Strigiformes</taxon>
        <taxon>Strigidae</taxon>
        <taxon>Otus</taxon>
    </lineage>
</organism>
<evidence type="ECO:0000256" key="4">
    <source>
        <dbReference type="SAM" id="Coils"/>
    </source>
</evidence>
<evidence type="ECO:0000259" key="6">
    <source>
        <dbReference type="PROSITE" id="PS51842"/>
    </source>
</evidence>
<evidence type="ECO:0000256" key="3">
    <source>
        <dbReference type="ARBA" id="ARBA00023054"/>
    </source>
</evidence>
<dbReference type="Ensembl" id="ENSOSUT00000014737.1">
    <property type="protein sequence ID" value="ENSOSUP00000014260.1"/>
    <property type="gene ID" value="ENSOSUG00000010184.1"/>
</dbReference>
<dbReference type="GO" id="GO:0045109">
    <property type="term" value="P:intermediate filament organization"/>
    <property type="evidence" value="ECO:0007669"/>
    <property type="project" value="TreeGrafter"/>
</dbReference>
<dbReference type="InterPro" id="IPR002957">
    <property type="entry name" value="Keratin_I"/>
</dbReference>
<reference evidence="7" key="1">
    <citation type="submission" date="2025-08" db="UniProtKB">
        <authorList>
            <consortium name="Ensembl"/>
        </authorList>
    </citation>
    <scope>IDENTIFICATION</scope>
</reference>
<evidence type="ECO:0000313" key="8">
    <source>
        <dbReference type="Proteomes" id="UP000694552"/>
    </source>
</evidence>
<feature type="coiled-coil region" evidence="4">
    <location>
        <begin position="101"/>
        <end position="171"/>
    </location>
</feature>
<keyword evidence="8" id="KW-1185">Reference proteome</keyword>
<reference evidence="7" key="2">
    <citation type="submission" date="2025-09" db="UniProtKB">
        <authorList>
            <consortium name="Ensembl"/>
        </authorList>
    </citation>
    <scope>IDENTIFICATION</scope>
</reference>
<feature type="compositionally biased region" description="Gly residues" evidence="5">
    <location>
        <begin position="16"/>
        <end position="28"/>
    </location>
</feature>
<dbReference type="FunFam" id="1.20.5.1160:FF:000002">
    <property type="entry name" value="Type I keratin 10"/>
    <property type="match status" value="1"/>
</dbReference>
<evidence type="ECO:0000256" key="5">
    <source>
        <dbReference type="SAM" id="MobiDB-lite"/>
    </source>
</evidence>
<proteinExistence type="predicted"/>
<keyword evidence="2" id="KW-0403">Intermediate filament</keyword>
<dbReference type="Proteomes" id="UP000694552">
    <property type="component" value="Unplaced"/>
</dbReference>
<dbReference type="PROSITE" id="PS51842">
    <property type="entry name" value="IF_ROD_2"/>
    <property type="match status" value="1"/>
</dbReference>
<dbReference type="AlphaFoldDB" id="A0A8C8B609"/>
<feature type="coiled-coil region" evidence="4">
    <location>
        <begin position="200"/>
        <end position="412"/>
    </location>
</feature>
<evidence type="ECO:0000313" key="7">
    <source>
        <dbReference type="Ensembl" id="ENSOSUP00000014260.1"/>
    </source>
</evidence>
<protein>
    <recommendedName>
        <fullName evidence="6">IF rod domain-containing protein</fullName>
    </recommendedName>
</protein>
<dbReference type="PANTHER" id="PTHR23239">
    <property type="entry name" value="INTERMEDIATE FILAMENT"/>
    <property type="match status" value="1"/>
</dbReference>
<evidence type="ECO:0000256" key="1">
    <source>
        <dbReference type="ARBA" id="ARBA00022744"/>
    </source>
</evidence>
<dbReference type="PRINTS" id="PR01248">
    <property type="entry name" value="TYPE1KERATIN"/>
</dbReference>
<dbReference type="Gene3D" id="1.20.5.1160">
    <property type="entry name" value="Vasodilator-stimulated phosphoprotein"/>
    <property type="match status" value="1"/>
</dbReference>
<dbReference type="GO" id="GO:0005198">
    <property type="term" value="F:structural molecule activity"/>
    <property type="evidence" value="ECO:0007669"/>
    <property type="project" value="InterPro"/>
</dbReference>
<dbReference type="Pfam" id="PF00038">
    <property type="entry name" value="Filament"/>
    <property type="match status" value="1"/>
</dbReference>
<dbReference type="GO" id="GO:0030855">
    <property type="term" value="P:epithelial cell differentiation"/>
    <property type="evidence" value="ECO:0007669"/>
    <property type="project" value="TreeGrafter"/>
</dbReference>
<feature type="region of interest" description="Disordered" evidence="5">
    <location>
        <begin position="1"/>
        <end position="29"/>
    </location>
</feature>
<dbReference type="GO" id="GO:0005882">
    <property type="term" value="C:intermediate filament"/>
    <property type="evidence" value="ECO:0007669"/>
    <property type="project" value="UniProtKB-KW"/>
</dbReference>
<dbReference type="PANTHER" id="PTHR23239:SF379">
    <property type="entry name" value="IF ROD DOMAIN-CONTAINING PROTEIN"/>
    <property type="match status" value="1"/>
</dbReference>
<dbReference type="Gene3D" id="1.20.5.500">
    <property type="entry name" value="Single helix bin"/>
    <property type="match status" value="1"/>
</dbReference>
<name>A0A8C8B609_9STRI</name>
<dbReference type="SMART" id="SM01391">
    <property type="entry name" value="Filament"/>
    <property type="match status" value="1"/>
</dbReference>